<dbReference type="RefSeq" id="WP_192769041.1">
    <property type="nucleotide sequence ID" value="NZ_JADBEB010000001.1"/>
</dbReference>
<dbReference type="AlphaFoldDB" id="A0A927M7U3"/>
<accession>A0A927M7U3</accession>
<proteinExistence type="predicted"/>
<reference evidence="1" key="1">
    <citation type="submission" date="2020-10" db="EMBL/GenBank/DDBJ databases">
        <title>Sequencing the genomes of 1000 actinobacteria strains.</title>
        <authorList>
            <person name="Klenk H.-P."/>
        </authorList>
    </citation>
    <scope>NUCLEOTIDE SEQUENCE</scope>
    <source>
        <strain evidence="1">DSM 46832</strain>
    </source>
</reference>
<organism evidence="1 2">
    <name type="scientific">Plantactinospora soyae</name>
    <dbReference type="NCBI Taxonomy" id="1544732"/>
    <lineage>
        <taxon>Bacteria</taxon>
        <taxon>Bacillati</taxon>
        <taxon>Actinomycetota</taxon>
        <taxon>Actinomycetes</taxon>
        <taxon>Micromonosporales</taxon>
        <taxon>Micromonosporaceae</taxon>
        <taxon>Plantactinospora</taxon>
    </lineage>
</organism>
<keyword evidence="2" id="KW-1185">Reference proteome</keyword>
<sequence length="59" mass="6364">MAELFAPMVKMRQMLNKIASQGREQRESLLGPVPGLNLGTAGAHAAQAVEPAQRHTPEQ</sequence>
<comment type="caution">
    <text evidence="1">The sequence shown here is derived from an EMBL/GenBank/DDBJ whole genome shotgun (WGS) entry which is preliminary data.</text>
</comment>
<dbReference type="Proteomes" id="UP000649753">
    <property type="component" value="Unassembled WGS sequence"/>
</dbReference>
<evidence type="ECO:0000313" key="1">
    <source>
        <dbReference type="EMBL" id="MBE1489592.1"/>
    </source>
</evidence>
<evidence type="ECO:0000313" key="2">
    <source>
        <dbReference type="Proteomes" id="UP000649753"/>
    </source>
</evidence>
<dbReference type="EMBL" id="JADBEB010000001">
    <property type="protein sequence ID" value="MBE1489592.1"/>
    <property type="molecule type" value="Genomic_DNA"/>
</dbReference>
<gene>
    <name evidence="1" type="ORF">H4W31_005230</name>
</gene>
<name>A0A927M7U3_9ACTN</name>
<protein>
    <submittedName>
        <fullName evidence="1">Uncharacterized protein</fullName>
    </submittedName>
</protein>